<reference evidence="6" key="1">
    <citation type="submission" date="2021-02" db="EMBL/GenBank/DDBJ databases">
        <title>Activity-based single-cell genomes from oceanic crustal fluid captures similar information to metagenomic and metatranscriptomic surveys with orders of magnitude less sampling.</title>
        <authorList>
            <person name="D'Angelo T.S."/>
            <person name="Orcutt B.N."/>
        </authorList>
    </citation>
    <scope>NUCLEOTIDE SEQUENCE [LARGE SCALE GENOMIC DNA]</scope>
    <source>
        <strain evidence="6">AH-315-E05</strain>
    </source>
</reference>
<evidence type="ECO:0000256" key="2">
    <source>
        <dbReference type="ARBA" id="ARBA00013064"/>
    </source>
</evidence>
<dbReference type="EMBL" id="JAFITA010000004">
    <property type="protein sequence ID" value="MBN4077369.1"/>
    <property type="molecule type" value="Genomic_DNA"/>
</dbReference>
<keyword evidence="4" id="KW-0904">Protein phosphatase</keyword>
<evidence type="ECO:0000256" key="1">
    <source>
        <dbReference type="ARBA" id="ARBA00005750"/>
    </source>
</evidence>
<evidence type="ECO:0000256" key="3">
    <source>
        <dbReference type="ARBA" id="ARBA00022801"/>
    </source>
</evidence>
<dbReference type="InterPro" id="IPR016667">
    <property type="entry name" value="Caps_polysacc_synth_CpsB/CapC"/>
</dbReference>
<proteinExistence type="inferred from homology"/>
<accession>A0ABS3AWP8</accession>
<dbReference type="Proteomes" id="UP000765003">
    <property type="component" value="Unassembled WGS sequence"/>
</dbReference>
<comment type="similarity">
    <text evidence="1">Belongs to the metallo-dependent hydrolases superfamily. CpsB/CapC family.</text>
</comment>
<organism evidence="6 7">
    <name type="scientific">Sulfobacillus acidophilus</name>
    <dbReference type="NCBI Taxonomy" id="53633"/>
    <lineage>
        <taxon>Bacteria</taxon>
        <taxon>Bacillati</taxon>
        <taxon>Bacillota</taxon>
        <taxon>Clostridia</taxon>
        <taxon>Eubacteriales</taxon>
        <taxon>Clostridiales Family XVII. Incertae Sedis</taxon>
        <taxon>Sulfobacillus</taxon>
    </lineage>
</organism>
<dbReference type="PANTHER" id="PTHR39181:SF1">
    <property type="entry name" value="TYROSINE-PROTEIN PHOSPHATASE YWQE"/>
    <property type="match status" value="1"/>
</dbReference>
<dbReference type="PIRSF" id="PIRSF016557">
    <property type="entry name" value="Caps_synth_CpsB"/>
    <property type="match status" value="1"/>
</dbReference>
<keyword evidence="7" id="KW-1185">Reference proteome</keyword>
<dbReference type="Pfam" id="PF19567">
    <property type="entry name" value="CpsB_CapC"/>
    <property type="match status" value="1"/>
</dbReference>
<comment type="catalytic activity">
    <reaction evidence="5">
        <text>O-phospho-L-tyrosyl-[protein] + H2O = L-tyrosyl-[protein] + phosphate</text>
        <dbReference type="Rhea" id="RHEA:10684"/>
        <dbReference type="Rhea" id="RHEA-COMP:10136"/>
        <dbReference type="Rhea" id="RHEA-COMP:20101"/>
        <dbReference type="ChEBI" id="CHEBI:15377"/>
        <dbReference type="ChEBI" id="CHEBI:43474"/>
        <dbReference type="ChEBI" id="CHEBI:46858"/>
        <dbReference type="ChEBI" id="CHEBI:61978"/>
        <dbReference type="EC" id="3.1.3.48"/>
    </reaction>
</comment>
<evidence type="ECO:0000313" key="7">
    <source>
        <dbReference type="Proteomes" id="UP000765003"/>
    </source>
</evidence>
<comment type="caution">
    <text evidence="6">The sequence shown here is derived from an EMBL/GenBank/DDBJ whole genome shotgun (WGS) entry which is preliminary data.</text>
</comment>
<evidence type="ECO:0000256" key="4">
    <source>
        <dbReference type="ARBA" id="ARBA00022912"/>
    </source>
</evidence>
<dbReference type="Gene3D" id="3.20.20.140">
    <property type="entry name" value="Metal-dependent hydrolases"/>
    <property type="match status" value="1"/>
</dbReference>
<dbReference type="PANTHER" id="PTHR39181">
    <property type="entry name" value="TYROSINE-PROTEIN PHOSPHATASE YWQE"/>
    <property type="match status" value="1"/>
</dbReference>
<evidence type="ECO:0000313" key="6">
    <source>
        <dbReference type="EMBL" id="MBN4077369.1"/>
    </source>
</evidence>
<name>A0ABS3AWP8_9FIRM</name>
<dbReference type="EC" id="3.1.3.48" evidence="2"/>
<dbReference type="InterPro" id="IPR016195">
    <property type="entry name" value="Pol/histidinol_Pase-like"/>
</dbReference>
<sequence>MIDLHCHIHYGVDDGPHNKEESLAFAKALVDAGVTTVACTSHLRRDKNWINDKSVQMQMHARLNALLDEENVPLKRVEGAEHYLDELTIDTCEKKMMVPYTNTSWILLELPYRYAPPNMLKTLYNIRRFGYRLLLAHIERFDYVYENEQMLENFVNAGYAIQVNLGSLAGAYNRKQRKAAEKLVLDGWASVAASDCHWSKDVNPCLIKGLKALRKLAGEEVVQTLTVDNPQKILNNEGADNLL</sequence>
<keyword evidence="3" id="KW-0378">Hydrolase</keyword>
<evidence type="ECO:0000256" key="5">
    <source>
        <dbReference type="ARBA" id="ARBA00051722"/>
    </source>
</evidence>
<gene>
    <name evidence="6" type="ORF">JYT19_00490</name>
</gene>
<dbReference type="SUPFAM" id="SSF89550">
    <property type="entry name" value="PHP domain-like"/>
    <property type="match status" value="1"/>
</dbReference>
<protein>
    <recommendedName>
        <fullName evidence="2">protein-tyrosine-phosphatase</fullName>
        <ecNumber evidence="2">3.1.3.48</ecNumber>
    </recommendedName>
</protein>